<organism evidence="1 2">
    <name type="scientific">Rhodococcus olei</name>
    <dbReference type="NCBI Taxonomy" id="2161675"/>
    <lineage>
        <taxon>Bacteria</taxon>
        <taxon>Bacillati</taxon>
        <taxon>Actinomycetota</taxon>
        <taxon>Actinomycetes</taxon>
        <taxon>Mycobacteriales</taxon>
        <taxon>Nocardiaceae</taxon>
        <taxon>Rhodococcus</taxon>
    </lineage>
</organism>
<name>A0ABP8NPL1_9NOCA</name>
<reference evidence="2" key="1">
    <citation type="journal article" date="2019" name="Int. J. Syst. Evol. Microbiol.">
        <title>The Global Catalogue of Microorganisms (GCM) 10K type strain sequencing project: providing services to taxonomists for standard genome sequencing and annotation.</title>
        <authorList>
            <consortium name="The Broad Institute Genomics Platform"/>
            <consortium name="The Broad Institute Genome Sequencing Center for Infectious Disease"/>
            <person name="Wu L."/>
            <person name="Ma J."/>
        </authorList>
    </citation>
    <scope>NUCLEOTIDE SEQUENCE [LARGE SCALE GENOMIC DNA]</scope>
    <source>
        <strain evidence="2">JCM 32206</strain>
    </source>
</reference>
<comment type="caution">
    <text evidence="1">The sequence shown here is derived from an EMBL/GenBank/DDBJ whole genome shotgun (WGS) entry which is preliminary data.</text>
</comment>
<evidence type="ECO:0000313" key="1">
    <source>
        <dbReference type="EMBL" id="GAA4470735.1"/>
    </source>
</evidence>
<dbReference type="RefSeq" id="WP_345340836.1">
    <property type="nucleotide sequence ID" value="NZ_BAABFB010000001.1"/>
</dbReference>
<evidence type="ECO:0000313" key="2">
    <source>
        <dbReference type="Proteomes" id="UP001501183"/>
    </source>
</evidence>
<keyword evidence="2" id="KW-1185">Reference proteome</keyword>
<dbReference type="GO" id="GO:0004497">
    <property type="term" value="F:monooxygenase activity"/>
    <property type="evidence" value="ECO:0007669"/>
    <property type="project" value="UniProtKB-KW"/>
</dbReference>
<sequence>MYARTTTIQAQPSSVDAGIVHLRDEVMPALLAVEGCVGLSLMADRHSGRCMATTAWESEEAMRAGGASVESIRRDAARAFGGTVDTVEQWEIAVLHRDHRTGEGACARCTWLQGDPGAIDRAIDAFRAGVLPQIESMDGFCSASLFVDRATGRAVAVTAWDGHDAMDSGREHANRVRSSASQDIDARVLEVAEFDLAVAHLRVPEMA</sequence>
<gene>
    <name evidence="1" type="ORF">GCM10023094_00250</name>
</gene>
<keyword evidence="1" id="KW-0503">Monooxygenase</keyword>
<dbReference type="EMBL" id="BAABFB010000001">
    <property type="protein sequence ID" value="GAA4470735.1"/>
    <property type="molecule type" value="Genomic_DNA"/>
</dbReference>
<dbReference type="InterPro" id="IPR011008">
    <property type="entry name" value="Dimeric_a/b-barrel"/>
</dbReference>
<protein>
    <submittedName>
        <fullName evidence="1">Antibiotic biosynthesis monooxygenase</fullName>
    </submittedName>
</protein>
<accession>A0ABP8NPL1</accession>
<keyword evidence="1" id="KW-0560">Oxidoreductase</keyword>
<dbReference type="Gene3D" id="3.30.70.100">
    <property type="match status" value="1"/>
</dbReference>
<proteinExistence type="predicted"/>
<dbReference type="SUPFAM" id="SSF54909">
    <property type="entry name" value="Dimeric alpha+beta barrel"/>
    <property type="match status" value="2"/>
</dbReference>
<dbReference type="Proteomes" id="UP001501183">
    <property type="component" value="Unassembled WGS sequence"/>
</dbReference>